<evidence type="ECO:0000313" key="1">
    <source>
        <dbReference type="EMBL" id="EFQ94708.1"/>
    </source>
</evidence>
<protein>
    <submittedName>
        <fullName evidence="1">Uncharacterized protein</fullName>
    </submittedName>
</protein>
<accession>E3RHU1</accession>
<evidence type="ECO:0000313" key="2">
    <source>
        <dbReference type="Proteomes" id="UP000001067"/>
    </source>
</evidence>
<reference evidence="1 2" key="1">
    <citation type="journal article" date="2010" name="Genome Biol.">
        <title>A first genome assembly of the barley fungal pathogen Pyrenophora teres f. teres.</title>
        <authorList>
            <person name="Ellwood S.R."/>
            <person name="Liu Z."/>
            <person name="Syme R.A."/>
            <person name="Lai Z."/>
            <person name="Hane J.K."/>
            <person name="Keiper F."/>
            <person name="Moffat C.S."/>
            <person name="Oliver R.P."/>
            <person name="Friesen T.L."/>
        </authorList>
    </citation>
    <scope>NUCLEOTIDE SEQUENCE [LARGE SCALE GENOMIC DNA]</scope>
    <source>
        <strain evidence="1 2">0-1</strain>
    </source>
</reference>
<dbReference type="Proteomes" id="UP000001067">
    <property type="component" value="Unassembled WGS sequence"/>
</dbReference>
<keyword evidence="2" id="KW-1185">Reference proteome</keyword>
<organism evidence="2">
    <name type="scientific">Pyrenophora teres f. teres (strain 0-1)</name>
    <name type="common">Barley net blotch fungus</name>
    <name type="synonym">Drechslera teres f. teres</name>
    <dbReference type="NCBI Taxonomy" id="861557"/>
    <lineage>
        <taxon>Eukaryota</taxon>
        <taxon>Fungi</taxon>
        <taxon>Dikarya</taxon>
        <taxon>Ascomycota</taxon>
        <taxon>Pezizomycotina</taxon>
        <taxon>Dothideomycetes</taxon>
        <taxon>Pleosporomycetidae</taxon>
        <taxon>Pleosporales</taxon>
        <taxon>Pleosporineae</taxon>
        <taxon>Pleosporaceae</taxon>
        <taxon>Pyrenophora</taxon>
    </lineage>
</organism>
<gene>
    <name evidence="1" type="ORF">PTT_07515</name>
</gene>
<sequence>MPKVLSSRRNRLLNSTAERRARAVRVEQESLKIDFRYKRCKEKNLRCFVLNFFDLVLVVFEFDVRRQLGI</sequence>
<name>E3RHU1_PYRTT</name>
<dbReference type="EMBL" id="GL533160">
    <property type="protein sequence ID" value="EFQ94708.1"/>
    <property type="molecule type" value="Genomic_DNA"/>
</dbReference>
<proteinExistence type="predicted"/>
<dbReference type="KEGG" id="pte:PTT_07515"/>
<dbReference type="HOGENOM" id="CLU_2759047_0_0_1"/>
<dbReference type="AlphaFoldDB" id="E3RHU1"/>